<keyword evidence="3" id="KW-0812">Transmembrane</keyword>
<sequence length="287" mass="33665">MQNKENNFWILYANLMGALFFIFILIIAAIVIKYALTKDKLEGTKNALSQQEQTLEQKKQDFEKQEQIIYTLAKRLADVNSSYEKLNVKDQDLLILVGLLEKREEEYEKLKEKFTEFRQRLNNVNYSKQELSAELKKNPNLNPIINEEANIILDSDILFNTDSYILKSEIKENLRKQLTLYFDSVLNNKIFAPKIENIIIESHTNSDGSYMYNLDLSQKRAHELLNFILSFYKDTRLQKLLIATGKSYSEPIFKNGKEDKISSRRMEIKIQISNKAIVQDIEKLIFN</sequence>
<feature type="coiled-coil region" evidence="2">
    <location>
        <begin position="38"/>
        <end position="68"/>
    </location>
</feature>
<evidence type="ECO:0000313" key="5">
    <source>
        <dbReference type="EMBL" id="XBJ30107.1"/>
    </source>
</evidence>
<keyword evidence="2" id="KW-0175">Coiled coil</keyword>
<keyword evidence="3" id="KW-1133">Transmembrane helix</keyword>
<feature type="domain" description="OmpA-like" evidence="4">
    <location>
        <begin position="146"/>
        <end position="274"/>
    </location>
</feature>
<dbReference type="InterPro" id="IPR050330">
    <property type="entry name" value="Bact_OuterMem_StrucFunc"/>
</dbReference>
<evidence type="ECO:0000256" key="2">
    <source>
        <dbReference type="SAM" id="Coils"/>
    </source>
</evidence>
<keyword evidence="1 3" id="KW-0472">Membrane</keyword>
<dbReference type="RefSeq" id="WP_348519111.1">
    <property type="nucleotide sequence ID" value="NZ_CP155620.1"/>
</dbReference>
<dbReference type="InterPro" id="IPR036737">
    <property type="entry name" value="OmpA-like_sf"/>
</dbReference>
<dbReference type="Gene3D" id="3.30.1330.60">
    <property type="entry name" value="OmpA-like domain"/>
    <property type="match status" value="1"/>
</dbReference>
<dbReference type="AlphaFoldDB" id="A0AAU7EBE7"/>
<dbReference type="InterPro" id="IPR006665">
    <property type="entry name" value="OmpA-like"/>
</dbReference>
<name>A0AAU7EBE7_9BACT</name>
<proteinExistence type="predicted"/>
<evidence type="ECO:0000256" key="3">
    <source>
        <dbReference type="SAM" id="Phobius"/>
    </source>
</evidence>
<evidence type="ECO:0000259" key="4">
    <source>
        <dbReference type="PROSITE" id="PS51123"/>
    </source>
</evidence>
<dbReference type="PANTHER" id="PTHR30329">
    <property type="entry name" value="STATOR ELEMENT OF FLAGELLAR MOTOR COMPLEX"/>
    <property type="match status" value="1"/>
</dbReference>
<evidence type="ECO:0000256" key="1">
    <source>
        <dbReference type="PROSITE-ProRule" id="PRU00473"/>
    </source>
</evidence>
<feature type="transmembrane region" description="Helical" evidence="3">
    <location>
        <begin position="12"/>
        <end position="36"/>
    </location>
</feature>
<dbReference type="SUPFAM" id="SSF103088">
    <property type="entry name" value="OmpA-like"/>
    <property type="match status" value="1"/>
</dbReference>
<accession>A0AAU7EBE7</accession>
<organism evidence="5">
    <name type="scientific">Campylobacter sp. CCS1377</name>
    <dbReference type="NCBI Taxonomy" id="3158229"/>
    <lineage>
        <taxon>Bacteria</taxon>
        <taxon>Pseudomonadati</taxon>
        <taxon>Campylobacterota</taxon>
        <taxon>Epsilonproteobacteria</taxon>
        <taxon>Campylobacterales</taxon>
        <taxon>Campylobacteraceae</taxon>
        <taxon>Campylobacter</taxon>
    </lineage>
</organism>
<dbReference type="Pfam" id="PF00691">
    <property type="entry name" value="OmpA"/>
    <property type="match status" value="1"/>
</dbReference>
<dbReference type="PROSITE" id="PS51123">
    <property type="entry name" value="OMPA_2"/>
    <property type="match status" value="1"/>
</dbReference>
<gene>
    <name evidence="5" type="ORF">AAH949_04585</name>
</gene>
<dbReference type="PANTHER" id="PTHR30329:SF20">
    <property type="entry name" value="EXPORTED PROTEIN"/>
    <property type="match status" value="1"/>
</dbReference>
<dbReference type="EMBL" id="CP155620">
    <property type="protein sequence ID" value="XBJ30107.1"/>
    <property type="molecule type" value="Genomic_DNA"/>
</dbReference>
<reference evidence="5" key="1">
    <citation type="submission" date="2024-05" db="EMBL/GenBank/DDBJ databases">
        <title>Campylobacter coli isolated from environmental waters in Slovenia.</title>
        <authorList>
            <person name="Zautner A.E."/>
            <person name="Bunk B."/>
            <person name="Riedel T."/>
            <person name="Sproeer C."/>
        </authorList>
    </citation>
    <scope>NUCLEOTIDE SEQUENCE</scope>
    <source>
        <strain evidence="5">CCS1377</strain>
    </source>
</reference>
<dbReference type="GO" id="GO:0016020">
    <property type="term" value="C:membrane"/>
    <property type="evidence" value="ECO:0007669"/>
    <property type="project" value="UniProtKB-UniRule"/>
</dbReference>
<protein>
    <submittedName>
        <fullName evidence="5">OmpA family protein</fullName>
    </submittedName>
</protein>